<sequence length="177" mass="20055">MSRIHVTRRVLLHEDHDTTVCDAELSLLKKMDKGKQGDASSLPKKPRGVRIYVAPSFPEWQDQRAQIVKEAYSEEHDKVDDQKVRELLTLTKDNLRAMSFVQSVQAQEAHDAVWCAHRVSPHHALSEVKVLHEILPYLKRTLNLADAEVLSVEEAKSKDLSVLTKALVESAELFIAL</sequence>
<dbReference type="STRING" id="139420.A0A371CXJ8"/>
<organism evidence="1 2">
    <name type="scientific">Lentinus brumalis</name>
    <dbReference type="NCBI Taxonomy" id="2498619"/>
    <lineage>
        <taxon>Eukaryota</taxon>
        <taxon>Fungi</taxon>
        <taxon>Dikarya</taxon>
        <taxon>Basidiomycota</taxon>
        <taxon>Agaricomycotina</taxon>
        <taxon>Agaricomycetes</taxon>
        <taxon>Polyporales</taxon>
        <taxon>Polyporaceae</taxon>
        <taxon>Lentinus</taxon>
    </lineage>
</organism>
<dbReference type="OrthoDB" id="10249672at2759"/>
<name>A0A371CXJ8_9APHY</name>
<evidence type="ECO:0000313" key="2">
    <source>
        <dbReference type="Proteomes" id="UP000256964"/>
    </source>
</evidence>
<dbReference type="Proteomes" id="UP000256964">
    <property type="component" value="Unassembled WGS sequence"/>
</dbReference>
<protein>
    <submittedName>
        <fullName evidence="1">Uncharacterized protein</fullName>
    </submittedName>
</protein>
<dbReference type="EMBL" id="KZ857443">
    <property type="protein sequence ID" value="RDX44991.1"/>
    <property type="molecule type" value="Genomic_DNA"/>
</dbReference>
<gene>
    <name evidence="1" type="ORF">OH76DRAFT_1421083</name>
</gene>
<accession>A0A371CXJ8</accession>
<dbReference type="AlphaFoldDB" id="A0A371CXJ8"/>
<reference evidence="1 2" key="1">
    <citation type="journal article" date="2018" name="Biotechnol. Biofuels">
        <title>Integrative visual omics of the white-rot fungus Polyporus brumalis exposes the biotechnological potential of its oxidative enzymes for delignifying raw plant biomass.</title>
        <authorList>
            <person name="Miyauchi S."/>
            <person name="Rancon A."/>
            <person name="Drula E."/>
            <person name="Hage H."/>
            <person name="Chaduli D."/>
            <person name="Favel A."/>
            <person name="Grisel S."/>
            <person name="Henrissat B."/>
            <person name="Herpoel-Gimbert I."/>
            <person name="Ruiz-Duenas F.J."/>
            <person name="Chevret D."/>
            <person name="Hainaut M."/>
            <person name="Lin J."/>
            <person name="Wang M."/>
            <person name="Pangilinan J."/>
            <person name="Lipzen A."/>
            <person name="Lesage-Meessen L."/>
            <person name="Navarro D."/>
            <person name="Riley R."/>
            <person name="Grigoriev I.V."/>
            <person name="Zhou S."/>
            <person name="Raouche S."/>
            <person name="Rosso M.N."/>
        </authorList>
    </citation>
    <scope>NUCLEOTIDE SEQUENCE [LARGE SCALE GENOMIC DNA]</scope>
    <source>
        <strain evidence="1 2">BRFM 1820</strain>
    </source>
</reference>
<evidence type="ECO:0000313" key="1">
    <source>
        <dbReference type="EMBL" id="RDX44991.1"/>
    </source>
</evidence>
<proteinExistence type="predicted"/>
<keyword evidence="2" id="KW-1185">Reference proteome</keyword>